<gene>
    <name evidence="4" type="ORF">BN869_000014049_1</name>
</gene>
<evidence type="ECO:0000256" key="1">
    <source>
        <dbReference type="ARBA" id="ARBA00006328"/>
    </source>
</evidence>
<accession>A0A0B7KT01</accession>
<dbReference type="InterPro" id="IPR036291">
    <property type="entry name" value="NAD(P)-bd_dom_sf"/>
</dbReference>
<dbReference type="InterPro" id="IPR051164">
    <property type="entry name" value="NmrA-like_oxidored"/>
</dbReference>
<proteinExistence type="inferred from homology"/>
<dbReference type="Gene3D" id="3.40.50.720">
    <property type="entry name" value="NAD(P)-binding Rossmann-like Domain"/>
    <property type="match status" value="1"/>
</dbReference>
<dbReference type="CDD" id="cd05251">
    <property type="entry name" value="NmrA_like_SDR_a"/>
    <property type="match status" value="1"/>
</dbReference>
<dbReference type="Gene3D" id="3.90.25.10">
    <property type="entry name" value="UDP-galactose 4-epimerase, domain 1"/>
    <property type="match status" value="1"/>
</dbReference>
<keyword evidence="2" id="KW-0521">NADP</keyword>
<organism evidence="4">
    <name type="scientific">Bionectria ochroleuca</name>
    <name type="common">Gliocladium roseum</name>
    <dbReference type="NCBI Taxonomy" id="29856"/>
    <lineage>
        <taxon>Eukaryota</taxon>
        <taxon>Fungi</taxon>
        <taxon>Dikarya</taxon>
        <taxon>Ascomycota</taxon>
        <taxon>Pezizomycotina</taxon>
        <taxon>Sordariomycetes</taxon>
        <taxon>Hypocreomycetidae</taxon>
        <taxon>Hypocreales</taxon>
        <taxon>Bionectriaceae</taxon>
        <taxon>Clonostachys</taxon>
    </lineage>
</organism>
<feature type="domain" description="NmrA-like" evidence="3">
    <location>
        <begin position="4"/>
        <end position="298"/>
    </location>
</feature>
<dbReference type="PANTHER" id="PTHR42748">
    <property type="entry name" value="NITROGEN METABOLITE REPRESSION PROTEIN NMRA FAMILY MEMBER"/>
    <property type="match status" value="1"/>
</dbReference>
<reference evidence="4" key="1">
    <citation type="submission" date="2015-01" db="EMBL/GenBank/DDBJ databases">
        <authorList>
            <person name="Durling Mikael"/>
        </authorList>
    </citation>
    <scope>NUCLEOTIDE SEQUENCE</scope>
</reference>
<sequence>MSSSKLIVVLGATGNQGGSVASTFLEESGWQVRAITRNTSSPKAQALAARGAQLFTADIDKPETLSAAFEGASAIFAVSDFWGLYWDPANKDKAKPGQPLNVWAGEYETQQLKNVIDVAAKVPTLKHFILSSLSNATKWSKGKYTHVYHFDSKANAEDYGRDRYPDLWENTSIYQAGLFLSNYVNIPIFQVSKIKNEEGTVQFIGNLEPNVKFPFIAAEEDSGPIVKALVNAPAGKNIIGYREWLTMQELALSFTKATGLRAESVTLPPGEFHLPLPDELKLELGENFAYWNEFGYEARNDPTIIHPRDLESPPSLDTVEDYWKKQDWSKVFGS</sequence>
<dbReference type="EMBL" id="CDPU01000215">
    <property type="protein sequence ID" value="CEO57991.1"/>
    <property type="molecule type" value="Genomic_DNA"/>
</dbReference>
<evidence type="ECO:0000259" key="3">
    <source>
        <dbReference type="Pfam" id="PF05368"/>
    </source>
</evidence>
<dbReference type="SUPFAM" id="SSF51735">
    <property type="entry name" value="NAD(P)-binding Rossmann-fold domains"/>
    <property type="match status" value="1"/>
</dbReference>
<evidence type="ECO:0000256" key="2">
    <source>
        <dbReference type="ARBA" id="ARBA00022857"/>
    </source>
</evidence>
<name>A0A0B7KT01_BIOOC</name>
<evidence type="ECO:0000313" key="4">
    <source>
        <dbReference type="EMBL" id="CEO57991.1"/>
    </source>
</evidence>
<dbReference type="GO" id="GO:0005634">
    <property type="term" value="C:nucleus"/>
    <property type="evidence" value="ECO:0007669"/>
    <property type="project" value="TreeGrafter"/>
</dbReference>
<comment type="similarity">
    <text evidence="1">Belongs to the NmrA-type oxidoreductase family.</text>
</comment>
<dbReference type="InterPro" id="IPR008030">
    <property type="entry name" value="NmrA-like"/>
</dbReference>
<dbReference type="Pfam" id="PF05368">
    <property type="entry name" value="NmrA"/>
    <property type="match status" value="1"/>
</dbReference>
<protein>
    <recommendedName>
        <fullName evidence="3">NmrA-like domain-containing protein</fullName>
    </recommendedName>
</protein>
<dbReference type="PANTHER" id="PTHR42748:SF28">
    <property type="entry name" value="NMRA-LIKE DOMAIN-CONTAINING PROTEIN"/>
    <property type="match status" value="1"/>
</dbReference>
<dbReference type="AlphaFoldDB" id="A0A0B7KT01"/>